<dbReference type="AlphaFoldDB" id="A0A243QUP1"/>
<comment type="caution">
    <text evidence="1">The sequence shown here is derived from an EMBL/GenBank/DDBJ whole genome shotgun (WGS) entry which is preliminary data.</text>
</comment>
<evidence type="ECO:0008006" key="3">
    <source>
        <dbReference type="Google" id="ProtNLM"/>
    </source>
</evidence>
<gene>
    <name evidence="1" type="ORF">CA984_39490</name>
</gene>
<evidence type="ECO:0000313" key="1">
    <source>
        <dbReference type="EMBL" id="OUC85774.1"/>
    </source>
</evidence>
<dbReference type="Pfam" id="PF21863">
    <property type="entry name" value="HTH_67"/>
    <property type="match status" value="1"/>
</dbReference>
<keyword evidence="2" id="KW-1185">Reference proteome</keyword>
<name>A0A243QUP1_9ACTN</name>
<dbReference type="RefSeq" id="WP_086578488.1">
    <property type="nucleotide sequence ID" value="NZ_NGFP01000317.1"/>
</dbReference>
<evidence type="ECO:0000313" key="2">
    <source>
        <dbReference type="Proteomes" id="UP000194761"/>
    </source>
</evidence>
<dbReference type="InterPro" id="IPR054058">
    <property type="entry name" value="HTH_67"/>
</dbReference>
<dbReference type="EMBL" id="NGFP01000317">
    <property type="protein sequence ID" value="OUC85774.1"/>
    <property type="molecule type" value="Genomic_DNA"/>
</dbReference>
<sequence length="277" mass="29984">MTDVRLARQSWRRLEPVHGMIYFVPEAAERYAALGLEPQAGYFASRGAAFGTASPELVIATFYNFCPTLVRRALPAAWDVTTPEKVIEARLDAAGAALRRAGIHEIPVLSETTALARRAAERAVGHLQGRPLLAAHAALPWPDDPLLELWHAQTLLREFRGDGHVAALTAEGIGGLDALILHGATGQMPTAFLKVSRGWPEEEWAAAEEALRGRGLLDGDELTEEGGALRKRIEDRTDELALPAYAALSDDELARLAELARVFGRAVVDAGLLTFSL</sequence>
<accession>A0A243QUP1</accession>
<reference evidence="1 2" key="1">
    <citation type="submission" date="2017-05" db="EMBL/GenBank/DDBJ databases">
        <title>Biotechnological potential of actinobacteria isolated from South African environments.</title>
        <authorList>
            <person name="Le Roes-Hill M."/>
            <person name="Prins A."/>
            <person name="Durrell K.A."/>
        </authorList>
    </citation>
    <scope>NUCLEOTIDE SEQUENCE [LARGE SCALE GENOMIC DNA]</scope>
    <source>
        <strain evidence="1">M26</strain>
    </source>
</reference>
<dbReference type="Proteomes" id="UP000194761">
    <property type="component" value="Unassembled WGS sequence"/>
</dbReference>
<proteinExistence type="predicted"/>
<protein>
    <recommendedName>
        <fullName evidence="3">SalK</fullName>
    </recommendedName>
</protein>
<dbReference type="NCBIfam" id="NF047719">
    <property type="entry name" value="SCO6745_fam_HTH"/>
    <property type="match status" value="1"/>
</dbReference>
<organism evidence="1 2">
    <name type="scientific">Streptosporangium minutum</name>
    <dbReference type="NCBI Taxonomy" id="569862"/>
    <lineage>
        <taxon>Bacteria</taxon>
        <taxon>Bacillati</taxon>
        <taxon>Actinomycetota</taxon>
        <taxon>Actinomycetes</taxon>
        <taxon>Streptosporangiales</taxon>
        <taxon>Streptosporangiaceae</taxon>
        <taxon>Streptosporangium</taxon>
    </lineage>
</organism>